<protein>
    <submittedName>
        <fullName evidence="5">Glycoside hydrolase family 88 protein</fullName>
    </submittedName>
</protein>
<feature type="binding site" evidence="4">
    <location>
        <position position="248"/>
    </location>
    <ligand>
        <name>substrate</name>
    </ligand>
</feature>
<organism evidence="5 6">
    <name type="scientific">Ensifer oleiphilus</name>
    <dbReference type="NCBI Taxonomy" id="2742698"/>
    <lineage>
        <taxon>Bacteria</taxon>
        <taxon>Pseudomonadati</taxon>
        <taxon>Pseudomonadota</taxon>
        <taxon>Alphaproteobacteria</taxon>
        <taxon>Hyphomicrobiales</taxon>
        <taxon>Rhizobiaceae</taxon>
        <taxon>Sinorhizobium/Ensifer group</taxon>
        <taxon>Ensifer</taxon>
    </lineage>
</organism>
<dbReference type="InterPro" id="IPR008928">
    <property type="entry name" value="6-hairpin_glycosidase_sf"/>
</dbReference>
<dbReference type="PANTHER" id="PTHR36845:SF1">
    <property type="entry name" value="HYDROLASE, PUTATIVE (AFU_ORTHOLOGUE AFUA_7G05090)-RELATED"/>
    <property type="match status" value="1"/>
</dbReference>
<accession>A0A7Y6QA01</accession>
<dbReference type="RefSeq" id="WP_176355213.1">
    <property type="nucleotide sequence ID" value="NZ_JABWDU010000007.1"/>
</dbReference>
<feature type="active site" description="Nucleophile" evidence="3">
    <location>
        <position position="109"/>
    </location>
</feature>
<keyword evidence="6" id="KW-1185">Reference proteome</keyword>
<dbReference type="PANTHER" id="PTHR36845">
    <property type="entry name" value="HYDROLASE, PUTATIVE (AFU_ORTHOLOGUE AFUA_7G05090)-RELATED"/>
    <property type="match status" value="1"/>
</dbReference>
<dbReference type="GO" id="GO:0000272">
    <property type="term" value="P:polysaccharide catabolic process"/>
    <property type="evidence" value="ECO:0007669"/>
    <property type="project" value="TreeGrafter"/>
</dbReference>
<name>A0A7Y6QA01_9HYPH</name>
<dbReference type="InterPro" id="IPR010905">
    <property type="entry name" value="Glyco_hydro_88"/>
</dbReference>
<dbReference type="InterPro" id="IPR052369">
    <property type="entry name" value="UG_Glycosaminoglycan_Hydrolase"/>
</dbReference>
<feature type="binding site" evidence="4">
    <location>
        <position position="367"/>
    </location>
    <ligand>
        <name>substrate</name>
    </ligand>
</feature>
<feature type="binding site" evidence="4">
    <location>
        <position position="236"/>
    </location>
    <ligand>
        <name>substrate</name>
    </ligand>
</feature>
<feature type="binding site" evidence="4">
    <location>
        <position position="234"/>
    </location>
    <ligand>
        <name>substrate</name>
    </ligand>
</feature>
<dbReference type="Pfam" id="PF07470">
    <property type="entry name" value="Glyco_hydro_88"/>
    <property type="match status" value="1"/>
</dbReference>
<dbReference type="Gene3D" id="1.50.10.10">
    <property type="match status" value="1"/>
</dbReference>
<feature type="active site" description="Proton donor" evidence="3">
    <location>
        <position position="176"/>
    </location>
</feature>
<comment type="caution">
    <text evidence="5">The sequence shown here is derived from an EMBL/GenBank/DDBJ whole genome shotgun (WGS) entry which is preliminary data.</text>
</comment>
<evidence type="ECO:0000256" key="2">
    <source>
        <dbReference type="ARBA" id="ARBA00038358"/>
    </source>
</evidence>
<dbReference type="Proteomes" id="UP000520198">
    <property type="component" value="Unassembled WGS sequence"/>
</dbReference>
<feature type="binding site" evidence="4">
    <location>
        <position position="252"/>
    </location>
    <ligand>
        <name>substrate</name>
    </ligand>
</feature>
<reference evidence="5 6" key="1">
    <citation type="submission" date="2020-06" db="EMBL/GenBank/DDBJ databases">
        <authorList>
            <person name="Grouzdev D.S."/>
        </authorList>
    </citation>
    <scope>NUCLEOTIDE SEQUENCE [LARGE SCALE GENOMIC DNA]</scope>
    <source>
        <strain evidence="5 6">HO-A22</strain>
    </source>
</reference>
<feature type="binding site" evidence="4">
    <location>
        <position position="176"/>
    </location>
    <ligand>
        <name>substrate</name>
    </ligand>
</feature>
<keyword evidence="1 5" id="KW-0378">Hydrolase</keyword>
<evidence type="ECO:0000313" key="5">
    <source>
        <dbReference type="EMBL" id="NVD41828.1"/>
    </source>
</evidence>
<dbReference type="SUPFAM" id="SSF48208">
    <property type="entry name" value="Six-hairpin glycosidases"/>
    <property type="match status" value="1"/>
</dbReference>
<evidence type="ECO:0000256" key="3">
    <source>
        <dbReference type="PIRSR" id="PIRSR610905-1"/>
    </source>
</evidence>
<comment type="similarity">
    <text evidence="2">Belongs to the glycosyl hydrolase 88 family.</text>
</comment>
<evidence type="ECO:0000256" key="1">
    <source>
        <dbReference type="ARBA" id="ARBA00022801"/>
    </source>
</evidence>
<evidence type="ECO:0000256" key="4">
    <source>
        <dbReference type="PIRSR" id="PIRSR610905-2"/>
    </source>
</evidence>
<dbReference type="EMBL" id="JABWDU010000007">
    <property type="protein sequence ID" value="NVD41828.1"/>
    <property type="molecule type" value="Genomic_DNA"/>
</dbReference>
<dbReference type="GO" id="GO:0052757">
    <property type="term" value="F:chondroitin hydrolase activity"/>
    <property type="evidence" value="ECO:0007669"/>
    <property type="project" value="TreeGrafter"/>
</dbReference>
<dbReference type="InterPro" id="IPR012341">
    <property type="entry name" value="6hp_glycosidase-like_sf"/>
</dbReference>
<sequence length="396" mass="43655">MKIETSSYFAASVPAAATSHVDRHQAALVRSVEKLRTTMPIIGIRNPKIGLSDNGWAYCSPYDWVVSFHAGQLWLASQLTGDPTFLNAARARRSIFRGILAHRRAQDHDLGFQFSLSCVAEWLMTGEKEPRALALEAANLLLGRYRPEGRYLQAWNAQPAHGGMRADFANGRIIADTMQNLALLYWAYGETGRADFREAADGHADTTLKHLVRDDDTSFHTFLFDPSTGDALRGETHQGHADSSCWSRGQAWLIHGFAQCARVTGNRTYLDAARRLAAKAEQLMGSDLVPVWDYDVPDPKYAPRDSSAGAIMAAGIYMLADQCDAEEAQVWRGFADRLIAGLLDTCDLTGDPAALGLLAHGAAHVGSGYSDTMLPYGDYYFMEALMRSLGHTQFFW</sequence>
<feature type="binding site" evidence="4">
    <location>
        <position position="109"/>
    </location>
    <ligand>
        <name>substrate</name>
    </ligand>
</feature>
<proteinExistence type="inferred from homology"/>
<evidence type="ECO:0000313" key="6">
    <source>
        <dbReference type="Proteomes" id="UP000520198"/>
    </source>
</evidence>
<gene>
    <name evidence="5" type="ORF">HT585_23450</name>
</gene>
<dbReference type="AlphaFoldDB" id="A0A7Y6QA01"/>